<protein>
    <submittedName>
        <fullName evidence="1">Uncharacterized protein</fullName>
    </submittedName>
</protein>
<dbReference type="AlphaFoldDB" id="C8PLQ4"/>
<name>C8PLQ4_9BACT</name>
<comment type="caution">
    <text evidence="1">The sequence shown here is derived from an EMBL/GenBank/DDBJ whole genome shotgun (WGS) entry which is preliminary data.</text>
</comment>
<proteinExistence type="predicted"/>
<sequence>MKFGALLLDRFSAKFKIPSAMSRGSPQNFTRHFCGRLHRPRHKLSWRLRTDRLGLEF</sequence>
<dbReference type="EMBL" id="ACYG01000032">
    <property type="protein sequence ID" value="EEV16366.1"/>
    <property type="molecule type" value="Genomic_DNA"/>
</dbReference>
<evidence type="ECO:0000313" key="1">
    <source>
        <dbReference type="EMBL" id="EEV16366.1"/>
    </source>
</evidence>
<gene>
    <name evidence="1" type="ORF">CAMGR0001_2063</name>
</gene>
<accession>C8PLQ4</accession>
<dbReference type="Proteomes" id="UP000005709">
    <property type="component" value="Unassembled WGS sequence"/>
</dbReference>
<evidence type="ECO:0000313" key="2">
    <source>
        <dbReference type="Proteomes" id="UP000005709"/>
    </source>
</evidence>
<organism evidence="1 2">
    <name type="scientific">Campylobacter gracilis RM3268</name>
    <dbReference type="NCBI Taxonomy" id="553220"/>
    <lineage>
        <taxon>Bacteria</taxon>
        <taxon>Pseudomonadati</taxon>
        <taxon>Campylobacterota</taxon>
        <taxon>Epsilonproteobacteria</taxon>
        <taxon>Campylobacterales</taxon>
        <taxon>Campylobacteraceae</taxon>
        <taxon>Campylobacter</taxon>
    </lineage>
</organism>
<keyword evidence="2" id="KW-1185">Reference proteome</keyword>
<reference evidence="1 2" key="1">
    <citation type="submission" date="2009-07" db="EMBL/GenBank/DDBJ databases">
        <authorList>
            <person name="Madupu R."/>
            <person name="Sebastian Y."/>
            <person name="Durkin A.S."/>
            <person name="Torralba M."/>
            <person name="Methe B."/>
            <person name="Sutton G.G."/>
            <person name="Strausberg R.L."/>
            <person name="Nelson K.E."/>
        </authorList>
    </citation>
    <scope>NUCLEOTIDE SEQUENCE [LARGE SCALE GENOMIC DNA]</scope>
    <source>
        <strain evidence="1 2">RM3268</strain>
    </source>
</reference>